<dbReference type="AlphaFoldDB" id="A0A365K2V9"/>
<protein>
    <submittedName>
        <fullName evidence="5">Polysaccharide deacetylase</fullName>
    </submittedName>
</protein>
<dbReference type="InterPro" id="IPR002509">
    <property type="entry name" value="NODB_dom"/>
</dbReference>
<evidence type="ECO:0000256" key="1">
    <source>
        <dbReference type="ARBA" id="ARBA00004613"/>
    </source>
</evidence>
<sequence>MPFLKRTRLSLLEVRALIKKIFIWTTIIALISLFFLSRKELFAEAFSADKPAMSFPEKLTEDGCLGLNYHRVQDDALFVKSARTVLQSNELVQYSVLKSEFQAQIDALVEAGANFLNEEQLLKAKEDGDFPEKCAWISFDDIDVSVYDNAFPILKEANVPFTMFVIAGQVGNKDFSNLEMATWDQLREMKDSGLADFGSHTFDMHRFEGETPVFLVPGQADAFREDLKKSVEMIESELDVTVKSFAYPYGNTNERVARILKEQDLEAGHILAPQVIRPADDNYWINRVIVNQTTFDDVLLPYLEKN</sequence>
<dbReference type="GO" id="GO:0005576">
    <property type="term" value="C:extracellular region"/>
    <property type="evidence" value="ECO:0007669"/>
    <property type="project" value="UniProtKB-SubCell"/>
</dbReference>
<organism evidence="5 6">
    <name type="scientific">Planococcus maitriensis</name>
    <dbReference type="NCBI Taxonomy" id="221799"/>
    <lineage>
        <taxon>Bacteria</taxon>
        <taxon>Bacillati</taxon>
        <taxon>Bacillota</taxon>
        <taxon>Bacilli</taxon>
        <taxon>Bacillales</taxon>
        <taxon>Caryophanaceae</taxon>
        <taxon>Planococcus</taxon>
    </lineage>
</organism>
<dbReference type="Proteomes" id="UP000251869">
    <property type="component" value="Unassembled WGS sequence"/>
</dbReference>
<dbReference type="InterPro" id="IPR051398">
    <property type="entry name" value="Polysacch_Deacetylase"/>
</dbReference>
<feature type="transmembrane region" description="Helical" evidence="3">
    <location>
        <begin position="21"/>
        <end position="37"/>
    </location>
</feature>
<dbReference type="EMBL" id="QLZQ01000005">
    <property type="protein sequence ID" value="RAZ66970.1"/>
    <property type="molecule type" value="Genomic_DNA"/>
</dbReference>
<reference evidence="5 6" key="1">
    <citation type="submission" date="2018-06" db="EMBL/GenBank/DDBJ databases">
        <title>The draft genome sequences of strains SCU63 and S1.</title>
        <authorList>
            <person name="Gan L."/>
        </authorList>
    </citation>
    <scope>NUCLEOTIDE SEQUENCE [LARGE SCALE GENOMIC DNA]</scope>
    <source>
        <strain evidence="5 6">S1</strain>
    </source>
</reference>
<dbReference type="Gene3D" id="3.20.20.370">
    <property type="entry name" value="Glycoside hydrolase/deacetylase"/>
    <property type="match status" value="1"/>
</dbReference>
<dbReference type="PANTHER" id="PTHR34216:SF3">
    <property type="entry name" value="POLY-BETA-1,6-N-ACETYL-D-GLUCOSAMINE N-DEACETYLASE"/>
    <property type="match status" value="1"/>
</dbReference>
<gene>
    <name evidence="5" type="ORF">DP119_11755</name>
</gene>
<dbReference type="PROSITE" id="PS51677">
    <property type="entry name" value="NODB"/>
    <property type="match status" value="1"/>
</dbReference>
<dbReference type="GO" id="GO:0016810">
    <property type="term" value="F:hydrolase activity, acting on carbon-nitrogen (but not peptide) bonds"/>
    <property type="evidence" value="ECO:0007669"/>
    <property type="project" value="InterPro"/>
</dbReference>
<evidence type="ECO:0000313" key="6">
    <source>
        <dbReference type="Proteomes" id="UP000251869"/>
    </source>
</evidence>
<keyword evidence="3" id="KW-1133">Transmembrane helix</keyword>
<evidence type="ECO:0000313" key="5">
    <source>
        <dbReference type="EMBL" id="RAZ66970.1"/>
    </source>
</evidence>
<keyword evidence="2" id="KW-0732">Signal</keyword>
<dbReference type="SUPFAM" id="SSF88713">
    <property type="entry name" value="Glycoside hydrolase/deacetylase"/>
    <property type="match status" value="1"/>
</dbReference>
<evidence type="ECO:0000256" key="3">
    <source>
        <dbReference type="SAM" id="Phobius"/>
    </source>
</evidence>
<dbReference type="PANTHER" id="PTHR34216">
    <property type="match status" value="1"/>
</dbReference>
<evidence type="ECO:0000259" key="4">
    <source>
        <dbReference type="PROSITE" id="PS51677"/>
    </source>
</evidence>
<feature type="domain" description="NodB homology" evidence="4">
    <location>
        <begin position="133"/>
        <end position="306"/>
    </location>
</feature>
<comment type="subcellular location">
    <subcellularLocation>
        <location evidence="1">Secreted</location>
    </subcellularLocation>
</comment>
<evidence type="ECO:0000256" key="2">
    <source>
        <dbReference type="ARBA" id="ARBA00022729"/>
    </source>
</evidence>
<accession>A0A365K2V9</accession>
<dbReference type="OrthoDB" id="9778320at2"/>
<dbReference type="GO" id="GO:0005975">
    <property type="term" value="P:carbohydrate metabolic process"/>
    <property type="evidence" value="ECO:0007669"/>
    <property type="project" value="InterPro"/>
</dbReference>
<dbReference type="Pfam" id="PF01522">
    <property type="entry name" value="Polysacc_deac_1"/>
    <property type="match status" value="1"/>
</dbReference>
<keyword evidence="6" id="KW-1185">Reference proteome</keyword>
<keyword evidence="3" id="KW-0472">Membrane</keyword>
<name>A0A365K2V9_9BACL</name>
<proteinExistence type="predicted"/>
<comment type="caution">
    <text evidence="5">The sequence shown here is derived from an EMBL/GenBank/DDBJ whole genome shotgun (WGS) entry which is preliminary data.</text>
</comment>
<dbReference type="InterPro" id="IPR011330">
    <property type="entry name" value="Glyco_hydro/deAcase_b/a-brl"/>
</dbReference>
<keyword evidence="3" id="KW-0812">Transmembrane</keyword>